<gene>
    <name evidence="1" type="ORF">AMELA_G00199020</name>
</gene>
<dbReference type="AlphaFoldDB" id="A0A7J6AAC9"/>
<evidence type="ECO:0000313" key="1">
    <source>
        <dbReference type="EMBL" id="KAF4078418.1"/>
    </source>
</evidence>
<organism evidence="1 2">
    <name type="scientific">Ameiurus melas</name>
    <name type="common">Black bullhead</name>
    <name type="synonym">Silurus melas</name>
    <dbReference type="NCBI Taxonomy" id="219545"/>
    <lineage>
        <taxon>Eukaryota</taxon>
        <taxon>Metazoa</taxon>
        <taxon>Chordata</taxon>
        <taxon>Craniata</taxon>
        <taxon>Vertebrata</taxon>
        <taxon>Euteleostomi</taxon>
        <taxon>Actinopterygii</taxon>
        <taxon>Neopterygii</taxon>
        <taxon>Teleostei</taxon>
        <taxon>Ostariophysi</taxon>
        <taxon>Siluriformes</taxon>
        <taxon>Ictaluridae</taxon>
        <taxon>Ameiurus</taxon>
    </lineage>
</organism>
<protein>
    <submittedName>
        <fullName evidence="1">Uncharacterized protein</fullName>
    </submittedName>
</protein>
<accession>A0A7J6AAC9</accession>
<dbReference type="EMBL" id="JAAGNN010000017">
    <property type="protein sequence ID" value="KAF4078418.1"/>
    <property type="molecule type" value="Genomic_DNA"/>
</dbReference>
<name>A0A7J6AAC9_AMEME</name>
<evidence type="ECO:0000313" key="2">
    <source>
        <dbReference type="Proteomes" id="UP000593565"/>
    </source>
</evidence>
<keyword evidence="2" id="KW-1185">Reference proteome</keyword>
<dbReference type="Proteomes" id="UP000593565">
    <property type="component" value="Unassembled WGS sequence"/>
</dbReference>
<proteinExistence type="predicted"/>
<reference evidence="1 2" key="1">
    <citation type="submission" date="2020-02" db="EMBL/GenBank/DDBJ databases">
        <title>A chromosome-scale genome assembly of the black bullhead catfish (Ameiurus melas).</title>
        <authorList>
            <person name="Wen M."/>
            <person name="Zham M."/>
            <person name="Cabau C."/>
            <person name="Klopp C."/>
            <person name="Donnadieu C."/>
            <person name="Roques C."/>
            <person name="Bouchez O."/>
            <person name="Lampietro C."/>
            <person name="Jouanno E."/>
            <person name="Herpin A."/>
            <person name="Louis A."/>
            <person name="Berthelot C."/>
            <person name="Parey E."/>
            <person name="Roest-Crollius H."/>
            <person name="Braasch I."/>
            <person name="Postlethwait J."/>
            <person name="Robinson-Rechavi M."/>
            <person name="Echchiki A."/>
            <person name="Begum T."/>
            <person name="Montfort J."/>
            <person name="Schartl M."/>
            <person name="Bobe J."/>
            <person name="Guiguen Y."/>
        </authorList>
    </citation>
    <scope>NUCLEOTIDE SEQUENCE [LARGE SCALE GENOMIC DNA]</scope>
    <source>
        <strain evidence="1">M_S1</strain>
        <tissue evidence="1">Blood</tissue>
    </source>
</reference>
<comment type="caution">
    <text evidence="1">The sequence shown here is derived from an EMBL/GenBank/DDBJ whole genome shotgun (WGS) entry which is preliminary data.</text>
</comment>
<sequence length="116" mass="13531">MQSVIELATEITEEELSSWSKINIHFCATLATRSSKRKRNTSDHVFTRSCTRRFGSWMRVTNTQEDQIHVVIEEDQSEVKPAMEANHAHNPVTPVEIRRRLVEIREIQRMSPNSRV</sequence>